<keyword evidence="3" id="KW-1185">Reference proteome</keyword>
<reference evidence="2 3" key="1">
    <citation type="journal article" date="2015" name="Genome Announc.">
        <title>Genomes of Geoalkalibacter ferrihydriticus Z-0531T and Geoalkalibacter subterraneus Red1T, Two Haloalkaliphilic Metal-Reducing Deltaproteobacteria.</title>
        <authorList>
            <person name="Badalamenti J.P."/>
            <person name="Krajmalnik-Brown R."/>
            <person name="Torres C.I."/>
            <person name="Bond D.R."/>
        </authorList>
    </citation>
    <scope>NUCLEOTIDE SEQUENCE [LARGE SCALE GENOMIC DNA]</scope>
    <source>
        <strain evidence="2 3">Red1</strain>
    </source>
</reference>
<organism evidence="2 3">
    <name type="scientific">Geoalkalibacter subterraneus</name>
    <dbReference type="NCBI Taxonomy" id="483547"/>
    <lineage>
        <taxon>Bacteria</taxon>
        <taxon>Pseudomonadati</taxon>
        <taxon>Thermodesulfobacteriota</taxon>
        <taxon>Desulfuromonadia</taxon>
        <taxon>Desulfuromonadales</taxon>
        <taxon>Geoalkalibacteraceae</taxon>
        <taxon>Geoalkalibacter</taxon>
    </lineage>
</organism>
<dbReference type="EMBL" id="CP010311">
    <property type="protein sequence ID" value="AJF06514.1"/>
    <property type="molecule type" value="Genomic_DNA"/>
</dbReference>
<accession>A0A0B5FPD8</accession>
<protein>
    <recommendedName>
        <fullName evidence="1">Glycosyl transferase family 1 domain-containing protein</fullName>
    </recommendedName>
</protein>
<evidence type="ECO:0000313" key="2">
    <source>
        <dbReference type="EMBL" id="AJF06514.1"/>
    </source>
</evidence>
<evidence type="ECO:0000259" key="1">
    <source>
        <dbReference type="Pfam" id="PF00534"/>
    </source>
</evidence>
<dbReference type="Pfam" id="PF00534">
    <property type="entry name" value="Glycos_transf_1"/>
    <property type="match status" value="1"/>
</dbReference>
<dbReference type="GO" id="GO:0016757">
    <property type="term" value="F:glycosyltransferase activity"/>
    <property type="evidence" value="ECO:0007669"/>
    <property type="project" value="InterPro"/>
</dbReference>
<dbReference type="SUPFAM" id="SSF53756">
    <property type="entry name" value="UDP-Glycosyltransferase/glycogen phosphorylase"/>
    <property type="match status" value="1"/>
</dbReference>
<dbReference type="KEGG" id="gsb:GSUB_08090"/>
<name>A0A0B5FPD8_9BACT</name>
<feature type="domain" description="Glycosyl transferase family 1" evidence="1">
    <location>
        <begin position="1"/>
        <end position="82"/>
    </location>
</feature>
<gene>
    <name evidence="2" type="ORF">GSUB_08090</name>
</gene>
<sequence>MRSADVIVLPSYAEGLPMALLEGMAYGLAVLSTNVGGIPELVSEGRDGILIEPGDIDALARAMHKLSADKLLAEHMGRAARQKIINEYGMPAMTSKLSQLYLSFGH</sequence>
<evidence type="ECO:0000313" key="3">
    <source>
        <dbReference type="Proteomes" id="UP000035036"/>
    </source>
</evidence>
<dbReference type="Proteomes" id="UP000035036">
    <property type="component" value="Chromosome"/>
</dbReference>
<dbReference type="InterPro" id="IPR001296">
    <property type="entry name" value="Glyco_trans_1"/>
</dbReference>
<dbReference type="PANTHER" id="PTHR12526">
    <property type="entry name" value="GLYCOSYLTRANSFERASE"/>
    <property type="match status" value="1"/>
</dbReference>
<dbReference type="Gene3D" id="3.40.50.2000">
    <property type="entry name" value="Glycogen Phosphorylase B"/>
    <property type="match status" value="2"/>
</dbReference>
<proteinExistence type="predicted"/>
<dbReference type="HOGENOM" id="CLU_175988_0_0_7"/>
<dbReference type="AlphaFoldDB" id="A0A0B5FPD8"/>
<dbReference type="STRING" id="483547.GSUB_08090"/>